<feature type="transmembrane region" description="Helical" evidence="5">
    <location>
        <begin position="296"/>
        <end position="316"/>
    </location>
</feature>
<keyword evidence="2 5" id="KW-0812">Transmembrane</keyword>
<evidence type="ECO:0000256" key="5">
    <source>
        <dbReference type="SAM" id="Phobius"/>
    </source>
</evidence>
<feature type="transmembrane region" description="Helical" evidence="5">
    <location>
        <begin position="199"/>
        <end position="216"/>
    </location>
</feature>
<keyword evidence="8" id="KW-1185">Reference proteome</keyword>
<dbReference type="PANTHER" id="PTHR22950:SF190">
    <property type="entry name" value="NEUTRAL AMINO ACID UNIPORTER 4"/>
    <property type="match status" value="1"/>
</dbReference>
<dbReference type="Pfam" id="PF01490">
    <property type="entry name" value="Aa_trans"/>
    <property type="match status" value="1"/>
</dbReference>
<feature type="domain" description="Amino acid transporter transmembrane" evidence="6">
    <location>
        <begin position="48"/>
        <end position="462"/>
    </location>
</feature>
<evidence type="ECO:0000256" key="2">
    <source>
        <dbReference type="ARBA" id="ARBA00022692"/>
    </source>
</evidence>
<dbReference type="GO" id="GO:0005774">
    <property type="term" value="C:vacuolar membrane"/>
    <property type="evidence" value="ECO:0007669"/>
    <property type="project" value="TreeGrafter"/>
</dbReference>
<sequence>MEPGEEIDMDVMKPLIEVTHSSEGGVSDEEQEPELTDLQLRQPADEEGISFTQTLIHLLKGNIGTGLLGLPLAVKNAGLLLGPVSLVLMGIVAIHCMHVVVRCSHHFCQRFQKQGLSYGDTVTFALEQGPLLYLRSKASWGRVTVEFFLIITQLGFCSVYFVFLAANMKQVVEGFLKNHTNYNDLNITSSPPDEWNVDARIYMLSLLPFLIIFVFIRDLKYLAVFSFLANLSMAVSLVIIYQYIIRDMPHLGKLPLVASWKKYPLFFGSAIFAFEGIGLVLPLENKMKQRKRFPRALNIGMGIVTALYVSLATLGYLHFGDRVQGSITLNLPQHIWLYQLVKILYSFGILVTYTVQYYVPAEIILPSVSAQVPLRWKLLCDLVVRTLLVCLTCATAILIPRLDLVISFVGAVSSSALALIFPPLLEIITFSGEGVSVWLLLKDISIALIGIIGFLTGTYVTIVEIIYPDTASIVKPTISPSIYFNSTVLNSWANN</sequence>
<name>A0A401RW32_CHIPU</name>
<dbReference type="GO" id="GO:0015193">
    <property type="term" value="F:L-proline transmembrane transporter activity"/>
    <property type="evidence" value="ECO:0007669"/>
    <property type="project" value="TreeGrafter"/>
</dbReference>
<evidence type="ECO:0000256" key="1">
    <source>
        <dbReference type="ARBA" id="ARBA00004141"/>
    </source>
</evidence>
<evidence type="ECO:0000256" key="3">
    <source>
        <dbReference type="ARBA" id="ARBA00022989"/>
    </source>
</evidence>
<evidence type="ECO:0000259" key="6">
    <source>
        <dbReference type="Pfam" id="PF01490"/>
    </source>
</evidence>
<dbReference type="OMA" id="WIRNISK"/>
<feature type="transmembrane region" description="Helical" evidence="5">
    <location>
        <begin position="379"/>
        <end position="399"/>
    </location>
</feature>
<reference evidence="7 8" key="1">
    <citation type="journal article" date="2018" name="Nat. Ecol. Evol.">
        <title>Shark genomes provide insights into elasmobranch evolution and the origin of vertebrates.</title>
        <authorList>
            <person name="Hara Y"/>
            <person name="Yamaguchi K"/>
            <person name="Onimaru K"/>
            <person name="Kadota M"/>
            <person name="Koyanagi M"/>
            <person name="Keeley SD"/>
            <person name="Tatsumi K"/>
            <person name="Tanaka K"/>
            <person name="Motone F"/>
            <person name="Kageyama Y"/>
            <person name="Nozu R"/>
            <person name="Adachi N"/>
            <person name="Nishimura O"/>
            <person name="Nakagawa R"/>
            <person name="Tanegashima C"/>
            <person name="Kiyatake I"/>
            <person name="Matsumoto R"/>
            <person name="Murakumo K"/>
            <person name="Nishida K"/>
            <person name="Terakita A"/>
            <person name="Kuratani S"/>
            <person name="Sato K"/>
            <person name="Hyodo S Kuraku.S."/>
        </authorList>
    </citation>
    <scope>NUCLEOTIDE SEQUENCE [LARGE SCALE GENOMIC DNA]</scope>
</reference>
<evidence type="ECO:0000313" key="7">
    <source>
        <dbReference type="EMBL" id="GCC22364.1"/>
    </source>
</evidence>
<feature type="transmembrane region" description="Helical" evidence="5">
    <location>
        <begin position="77"/>
        <end position="101"/>
    </location>
</feature>
<proteinExistence type="predicted"/>
<comment type="subcellular location">
    <subcellularLocation>
        <location evidence="1">Membrane</location>
        <topology evidence="1">Multi-pass membrane protein</topology>
    </subcellularLocation>
</comment>
<dbReference type="GO" id="GO:0015180">
    <property type="term" value="F:L-alanine transmembrane transporter activity"/>
    <property type="evidence" value="ECO:0007669"/>
    <property type="project" value="TreeGrafter"/>
</dbReference>
<dbReference type="EMBL" id="BEZZ01000010">
    <property type="protein sequence ID" value="GCC22364.1"/>
    <property type="molecule type" value="Genomic_DNA"/>
</dbReference>
<feature type="transmembrane region" description="Helical" evidence="5">
    <location>
        <begin position="446"/>
        <end position="467"/>
    </location>
</feature>
<feature type="transmembrane region" description="Helical" evidence="5">
    <location>
        <begin position="143"/>
        <end position="166"/>
    </location>
</feature>
<dbReference type="PANTHER" id="PTHR22950">
    <property type="entry name" value="AMINO ACID TRANSPORTER"/>
    <property type="match status" value="1"/>
</dbReference>
<gene>
    <name evidence="7" type="ORF">chiPu_0000751</name>
</gene>
<comment type="caution">
    <text evidence="7">The sequence shown here is derived from an EMBL/GenBank/DDBJ whole genome shotgun (WGS) entry which is preliminary data.</text>
</comment>
<organism evidence="7 8">
    <name type="scientific">Chiloscyllium punctatum</name>
    <name type="common">Brownbanded bambooshark</name>
    <name type="synonym">Hemiscyllium punctatum</name>
    <dbReference type="NCBI Taxonomy" id="137246"/>
    <lineage>
        <taxon>Eukaryota</taxon>
        <taxon>Metazoa</taxon>
        <taxon>Chordata</taxon>
        <taxon>Craniata</taxon>
        <taxon>Vertebrata</taxon>
        <taxon>Chondrichthyes</taxon>
        <taxon>Elasmobranchii</taxon>
        <taxon>Galeomorphii</taxon>
        <taxon>Galeoidea</taxon>
        <taxon>Orectolobiformes</taxon>
        <taxon>Hemiscylliidae</taxon>
        <taxon>Chiloscyllium</taxon>
    </lineage>
</organism>
<evidence type="ECO:0000313" key="8">
    <source>
        <dbReference type="Proteomes" id="UP000287033"/>
    </source>
</evidence>
<evidence type="ECO:0000256" key="4">
    <source>
        <dbReference type="ARBA" id="ARBA00023136"/>
    </source>
</evidence>
<accession>A0A401RW32</accession>
<dbReference type="STRING" id="137246.A0A401RW32"/>
<keyword evidence="4 5" id="KW-0472">Membrane</keyword>
<dbReference type="OrthoDB" id="1684102at2759"/>
<dbReference type="AlphaFoldDB" id="A0A401RW32"/>
<protein>
    <recommendedName>
        <fullName evidence="6">Amino acid transporter transmembrane domain-containing protein</fullName>
    </recommendedName>
</protein>
<dbReference type="Proteomes" id="UP000287033">
    <property type="component" value="Unassembled WGS sequence"/>
</dbReference>
<keyword evidence="3 5" id="KW-1133">Transmembrane helix</keyword>
<feature type="transmembrane region" description="Helical" evidence="5">
    <location>
        <begin position="223"/>
        <end position="245"/>
    </location>
</feature>
<feature type="transmembrane region" description="Helical" evidence="5">
    <location>
        <begin position="336"/>
        <end position="359"/>
    </location>
</feature>
<dbReference type="InterPro" id="IPR013057">
    <property type="entry name" value="AA_transpt_TM"/>
</dbReference>
<feature type="transmembrane region" description="Helical" evidence="5">
    <location>
        <begin position="265"/>
        <end position="284"/>
    </location>
</feature>